<reference evidence="2" key="1">
    <citation type="journal article" date="2015" name="Genome Announc.">
        <title>Draft Genome Sequence of the Pathogenic Filamentous Fungus Aspergillus udagawae Strain IFM 46973T.</title>
        <authorList>
            <person name="Kusuya Y."/>
            <person name="Takahashi-Nakaguchi A."/>
            <person name="Takahashi H."/>
            <person name="Yaguchi T."/>
        </authorList>
    </citation>
    <scope>NUCLEOTIDE SEQUENCE</scope>
    <source>
        <strain evidence="2">IFM 46973</strain>
    </source>
</reference>
<keyword evidence="1" id="KW-1133">Transmembrane helix</keyword>
<protein>
    <submittedName>
        <fullName evidence="2">Uncharacterized protein</fullName>
    </submittedName>
</protein>
<name>A0A8E0QS38_9EURO</name>
<dbReference type="RefSeq" id="XP_043146711.1">
    <property type="nucleotide sequence ID" value="XM_043290776.1"/>
</dbReference>
<sequence>MPSPRKEKATALSSYIGFPEHLMQKAGFYKHPFLFLVSVAVFHLIYYRTCQLDLDLATQSRVLAAIVTAIDRTYILCIVAGAIALLATFGMTWERLFINATAAA</sequence>
<feature type="transmembrane region" description="Helical" evidence="1">
    <location>
        <begin position="33"/>
        <end position="50"/>
    </location>
</feature>
<feature type="transmembrane region" description="Helical" evidence="1">
    <location>
        <begin position="62"/>
        <end position="87"/>
    </location>
</feature>
<dbReference type="EMBL" id="BBXM02000004">
    <property type="protein sequence ID" value="GIC89445.1"/>
    <property type="molecule type" value="Genomic_DNA"/>
</dbReference>
<proteinExistence type="predicted"/>
<gene>
    <name evidence="2" type="ORF">Aud_005860</name>
</gene>
<dbReference type="Proteomes" id="UP000036893">
    <property type="component" value="Unassembled WGS sequence"/>
</dbReference>
<evidence type="ECO:0000256" key="1">
    <source>
        <dbReference type="SAM" id="Phobius"/>
    </source>
</evidence>
<comment type="caution">
    <text evidence="2">The sequence shown here is derived from an EMBL/GenBank/DDBJ whole genome shotgun (WGS) entry which is preliminary data.</text>
</comment>
<organism evidence="2 3">
    <name type="scientific">Aspergillus udagawae</name>
    <dbReference type="NCBI Taxonomy" id="91492"/>
    <lineage>
        <taxon>Eukaryota</taxon>
        <taxon>Fungi</taxon>
        <taxon>Dikarya</taxon>
        <taxon>Ascomycota</taxon>
        <taxon>Pezizomycotina</taxon>
        <taxon>Eurotiomycetes</taxon>
        <taxon>Eurotiomycetidae</taxon>
        <taxon>Eurotiales</taxon>
        <taxon>Aspergillaceae</taxon>
        <taxon>Aspergillus</taxon>
        <taxon>Aspergillus subgen. Fumigati</taxon>
    </lineage>
</organism>
<dbReference type="AlphaFoldDB" id="A0A8E0QS38"/>
<reference evidence="2" key="2">
    <citation type="submission" date="2021-01" db="EMBL/GenBank/DDBJ databases">
        <title>Pan-genome distribution and transcriptional activeness of fungal secondary metabolism genes in Aspergillus section Fumigati.</title>
        <authorList>
            <person name="Takahashi H."/>
            <person name="Umemura M."/>
            <person name="Ninomiya A."/>
            <person name="Kusuya Y."/>
            <person name="Urayama S."/>
            <person name="Shimizu M."/>
            <person name="Watanabe A."/>
            <person name="Kamei K."/>
            <person name="Yaguchi T."/>
            <person name="Hagiwara D."/>
        </authorList>
    </citation>
    <scope>NUCLEOTIDE SEQUENCE</scope>
    <source>
        <strain evidence="2">IFM 46973</strain>
    </source>
</reference>
<accession>A0A8E0QS38</accession>
<evidence type="ECO:0000313" key="2">
    <source>
        <dbReference type="EMBL" id="GIC89445.1"/>
    </source>
</evidence>
<dbReference type="GeneID" id="66993337"/>
<evidence type="ECO:0000313" key="3">
    <source>
        <dbReference type="Proteomes" id="UP000036893"/>
    </source>
</evidence>
<keyword evidence="1" id="KW-0472">Membrane</keyword>
<keyword evidence="1" id="KW-0812">Transmembrane</keyword>